<gene>
    <name evidence="1" type="ORF">BDM02DRAFT_1153843</name>
</gene>
<proteinExistence type="predicted"/>
<keyword evidence="2" id="KW-1185">Reference proteome</keyword>
<organism evidence="1 2">
    <name type="scientific">Thelephora ganbajun</name>
    <name type="common">Ganba fungus</name>
    <dbReference type="NCBI Taxonomy" id="370292"/>
    <lineage>
        <taxon>Eukaryota</taxon>
        <taxon>Fungi</taxon>
        <taxon>Dikarya</taxon>
        <taxon>Basidiomycota</taxon>
        <taxon>Agaricomycotina</taxon>
        <taxon>Agaricomycetes</taxon>
        <taxon>Thelephorales</taxon>
        <taxon>Thelephoraceae</taxon>
        <taxon>Thelephora</taxon>
    </lineage>
</organism>
<reference evidence="1" key="1">
    <citation type="submission" date="2019-10" db="EMBL/GenBank/DDBJ databases">
        <authorList>
            <consortium name="DOE Joint Genome Institute"/>
            <person name="Kuo A."/>
            <person name="Miyauchi S."/>
            <person name="Kiss E."/>
            <person name="Drula E."/>
            <person name="Kohler A."/>
            <person name="Sanchez-Garcia M."/>
            <person name="Andreopoulos B."/>
            <person name="Barry K.W."/>
            <person name="Bonito G."/>
            <person name="Buee M."/>
            <person name="Carver A."/>
            <person name="Chen C."/>
            <person name="Cichocki N."/>
            <person name="Clum A."/>
            <person name="Culley D."/>
            <person name="Crous P.W."/>
            <person name="Fauchery L."/>
            <person name="Girlanda M."/>
            <person name="Hayes R."/>
            <person name="Keri Z."/>
            <person name="Labutti K."/>
            <person name="Lipzen A."/>
            <person name="Lombard V."/>
            <person name="Magnuson J."/>
            <person name="Maillard F."/>
            <person name="Morin E."/>
            <person name="Murat C."/>
            <person name="Nolan M."/>
            <person name="Ohm R."/>
            <person name="Pangilinan J."/>
            <person name="Pereira M."/>
            <person name="Perotto S."/>
            <person name="Peter M."/>
            <person name="Riley R."/>
            <person name="Sitrit Y."/>
            <person name="Stielow B."/>
            <person name="Szollosi G."/>
            <person name="Zifcakova L."/>
            <person name="Stursova M."/>
            <person name="Spatafora J.W."/>
            <person name="Tedersoo L."/>
            <person name="Vaario L.-M."/>
            <person name="Yamada A."/>
            <person name="Yan M."/>
            <person name="Wang P."/>
            <person name="Xu J."/>
            <person name="Bruns T."/>
            <person name="Baldrian P."/>
            <person name="Vilgalys R."/>
            <person name="Henrissat B."/>
            <person name="Grigoriev I.V."/>
            <person name="Hibbett D."/>
            <person name="Nagy L.G."/>
            <person name="Martin F.M."/>
        </authorList>
    </citation>
    <scope>NUCLEOTIDE SEQUENCE</scope>
    <source>
        <strain evidence="1">P2</strain>
    </source>
</reference>
<protein>
    <submittedName>
        <fullName evidence="1">Uncharacterized protein</fullName>
    </submittedName>
</protein>
<dbReference type="EMBL" id="MU117962">
    <property type="protein sequence ID" value="KAF9654020.1"/>
    <property type="molecule type" value="Genomic_DNA"/>
</dbReference>
<name>A0ACB6ZW25_THEGA</name>
<evidence type="ECO:0000313" key="2">
    <source>
        <dbReference type="Proteomes" id="UP000886501"/>
    </source>
</evidence>
<sequence length="690" mass="76942">MQRPPEFGSICPHFALWAIDVFATAECRPCTATAMVRQTGGPRVGSQIPLTKYAGRANPFPSRPVVSKIDPRCDSTPELTSHDARSYEVQVLPNHLKGTSFTCAPCRRKKRRCDGATPVCGRCARSINANLCTYTPASDLVQYQSTLRKGLACVPCRQRKKRCDAGRPHCSTCKAIGKLDQCVYTDQPRKSPSGKAQTDTTQPSDNSPPPTPEIPNFVPAESEPLFGDAVFLADPLAPTSSAVQMTEPDITRIPLVDVFFSSNSFQNHSSQTSDRNLDGLTLAIRALFMAYNSRMGYVLTPAKSDAIVEGDFTNPSVHPYFIHLSNMLGCYLYQETHLDFRLLYLNSLLVTACRESVTTLTEDVDPLACTQANLLAAQTFIYTNRVSHGLQYFHSVRDIVNRRHLRLVPPQTPGGNNSGLFQLTQDARERISLLSQVLYVDVYLSLMHEESGNQFSRLETEFRFHLPLAYPDMQRDPVVMRTGSMLLIRDAIRQMDTIGSSGTVTVAWHTATVKILVDLTYLVDQMLPLMEQFEQVQDHDRSLCLRYTSIISLTTIAEIHNMLSNTTPDSRIKRLESLQTLAQLTEEIPWNLRHLMDQYICICWDRSIALVNSLPAPELGDLSRDVFVAVMSHAKTEYGNCPPSASAEPNSLCVNLRAVDERLRMACEAQYLIPASASSIDEDISQMVNF</sequence>
<comment type="caution">
    <text evidence="1">The sequence shown here is derived from an EMBL/GenBank/DDBJ whole genome shotgun (WGS) entry which is preliminary data.</text>
</comment>
<reference evidence="1" key="2">
    <citation type="journal article" date="2020" name="Nat. Commun.">
        <title>Large-scale genome sequencing of mycorrhizal fungi provides insights into the early evolution of symbiotic traits.</title>
        <authorList>
            <person name="Miyauchi S."/>
            <person name="Kiss E."/>
            <person name="Kuo A."/>
            <person name="Drula E."/>
            <person name="Kohler A."/>
            <person name="Sanchez-Garcia M."/>
            <person name="Morin E."/>
            <person name="Andreopoulos B."/>
            <person name="Barry K.W."/>
            <person name="Bonito G."/>
            <person name="Buee M."/>
            <person name="Carver A."/>
            <person name="Chen C."/>
            <person name="Cichocki N."/>
            <person name="Clum A."/>
            <person name="Culley D."/>
            <person name="Crous P.W."/>
            <person name="Fauchery L."/>
            <person name="Girlanda M."/>
            <person name="Hayes R.D."/>
            <person name="Keri Z."/>
            <person name="LaButti K."/>
            <person name="Lipzen A."/>
            <person name="Lombard V."/>
            <person name="Magnuson J."/>
            <person name="Maillard F."/>
            <person name="Murat C."/>
            <person name="Nolan M."/>
            <person name="Ohm R.A."/>
            <person name="Pangilinan J."/>
            <person name="Pereira M.F."/>
            <person name="Perotto S."/>
            <person name="Peter M."/>
            <person name="Pfister S."/>
            <person name="Riley R."/>
            <person name="Sitrit Y."/>
            <person name="Stielow J.B."/>
            <person name="Szollosi G."/>
            <person name="Zifcakova L."/>
            <person name="Stursova M."/>
            <person name="Spatafora J.W."/>
            <person name="Tedersoo L."/>
            <person name="Vaario L.M."/>
            <person name="Yamada A."/>
            <person name="Yan M."/>
            <person name="Wang P."/>
            <person name="Xu J."/>
            <person name="Bruns T."/>
            <person name="Baldrian P."/>
            <person name="Vilgalys R."/>
            <person name="Dunand C."/>
            <person name="Henrissat B."/>
            <person name="Grigoriev I.V."/>
            <person name="Hibbett D."/>
            <person name="Nagy L.G."/>
            <person name="Martin F.M."/>
        </authorList>
    </citation>
    <scope>NUCLEOTIDE SEQUENCE</scope>
    <source>
        <strain evidence="1">P2</strain>
    </source>
</reference>
<accession>A0ACB6ZW25</accession>
<evidence type="ECO:0000313" key="1">
    <source>
        <dbReference type="EMBL" id="KAF9654020.1"/>
    </source>
</evidence>
<dbReference type="Proteomes" id="UP000886501">
    <property type="component" value="Unassembled WGS sequence"/>
</dbReference>